<keyword evidence="6 10" id="KW-0418">Kinase</keyword>
<dbReference type="InterPro" id="IPR011102">
    <property type="entry name" value="Sig_transdc_His_kinase_HWE"/>
</dbReference>
<dbReference type="GO" id="GO:0004673">
    <property type="term" value="F:protein histidine kinase activity"/>
    <property type="evidence" value="ECO:0007669"/>
    <property type="project" value="UniProtKB-EC"/>
</dbReference>
<dbReference type="PANTHER" id="PTHR41523">
    <property type="entry name" value="TWO-COMPONENT SYSTEM SENSOR PROTEIN"/>
    <property type="match status" value="1"/>
</dbReference>
<dbReference type="AlphaFoldDB" id="A0AAE7US80"/>
<keyword evidence="12" id="KW-1185">Reference proteome</keyword>
<keyword evidence="4" id="KW-0808">Transferase</keyword>
<dbReference type="EMBL" id="JAAMCP010000011">
    <property type="protein sequence ID" value="NTF38671.1"/>
    <property type="molecule type" value="Genomic_DNA"/>
</dbReference>
<evidence type="ECO:0000256" key="1">
    <source>
        <dbReference type="ARBA" id="ARBA00000085"/>
    </source>
</evidence>
<evidence type="ECO:0000313" key="9">
    <source>
        <dbReference type="EMBL" id="NTF38671.1"/>
    </source>
</evidence>
<dbReference type="EMBL" id="CP049206">
    <property type="protein sequence ID" value="QTG01570.1"/>
    <property type="molecule type" value="Genomic_DNA"/>
</dbReference>
<dbReference type="GO" id="GO:0005524">
    <property type="term" value="F:ATP binding"/>
    <property type="evidence" value="ECO:0007669"/>
    <property type="project" value="UniProtKB-KW"/>
</dbReference>
<evidence type="ECO:0000256" key="2">
    <source>
        <dbReference type="ARBA" id="ARBA00012438"/>
    </source>
</evidence>
<evidence type="ECO:0000256" key="5">
    <source>
        <dbReference type="ARBA" id="ARBA00022741"/>
    </source>
</evidence>
<keyword evidence="5" id="KW-0547">Nucleotide-binding</keyword>
<evidence type="ECO:0000313" key="10">
    <source>
        <dbReference type="EMBL" id="QTG01570.1"/>
    </source>
</evidence>
<accession>A0AAE7US80</accession>
<organism evidence="10 11">
    <name type="scientific">Agrobacterium rubi</name>
    <dbReference type="NCBI Taxonomy" id="28099"/>
    <lineage>
        <taxon>Bacteria</taxon>
        <taxon>Pseudomonadati</taxon>
        <taxon>Pseudomonadota</taxon>
        <taxon>Alphaproteobacteria</taxon>
        <taxon>Hyphomicrobiales</taxon>
        <taxon>Rhizobiaceae</taxon>
        <taxon>Rhizobium/Agrobacterium group</taxon>
        <taxon>Agrobacterium</taxon>
    </lineage>
</organism>
<keyword evidence="7" id="KW-0067">ATP-binding</keyword>
<dbReference type="EC" id="2.7.13.3" evidence="2"/>
<evidence type="ECO:0000256" key="7">
    <source>
        <dbReference type="ARBA" id="ARBA00022840"/>
    </source>
</evidence>
<evidence type="ECO:0000256" key="6">
    <source>
        <dbReference type="ARBA" id="ARBA00022777"/>
    </source>
</evidence>
<evidence type="ECO:0000259" key="8">
    <source>
        <dbReference type="SMART" id="SM00911"/>
    </source>
</evidence>
<proteinExistence type="predicted"/>
<dbReference type="Pfam" id="PF07536">
    <property type="entry name" value="HWE_HK"/>
    <property type="match status" value="1"/>
</dbReference>
<evidence type="ECO:0000256" key="4">
    <source>
        <dbReference type="ARBA" id="ARBA00022679"/>
    </source>
</evidence>
<dbReference type="Proteomes" id="UP000663912">
    <property type="component" value="Chromosome 1"/>
</dbReference>
<evidence type="ECO:0000256" key="3">
    <source>
        <dbReference type="ARBA" id="ARBA00022553"/>
    </source>
</evidence>
<protein>
    <recommendedName>
        <fullName evidence="2">histidine kinase</fullName>
        <ecNumber evidence="2">2.7.13.3</ecNumber>
    </recommendedName>
</protein>
<reference evidence="10" key="2">
    <citation type="submission" date="2020-02" db="EMBL/GenBank/DDBJ databases">
        <title>Unexpected conservation and global transmission of agrobacterial virulence plasmids.</title>
        <authorList>
            <person name="Weisberg A.J."/>
            <person name="Davis E.W. II"/>
            <person name="Tabima J.R."/>
            <person name="Belcher M.S."/>
            <person name="Miller M."/>
            <person name="Kuo C.-H."/>
            <person name="Loper J.E."/>
            <person name="Grunwald N.J."/>
            <person name="Putnam M.L."/>
            <person name="Chang J.H."/>
        </authorList>
    </citation>
    <scope>NUCLEOTIDE SEQUENCE</scope>
    <source>
        <strain evidence="10">W2/73</strain>
    </source>
</reference>
<dbReference type="Proteomes" id="UP000822331">
    <property type="component" value="Unassembled WGS sequence"/>
</dbReference>
<comment type="catalytic activity">
    <reaction evidence="1">
        <text>ATP + protein L-histidine = ADP + protein N-phospho-L-histidine.</text>
        <dbReference type="EC" id="2.7.13.3"/>
    </reaction>
</comment>
<gene>
    <name evidence="9" type="ORF">G6L72_18410</name>
    <name evidence="10" type="ORF">G6M88_06095</name>
</gene>
<dbReference type="PANTHER" id="PTHR41523:SF7">
    <property type="entry name" value="HISTIDINE KINASE"/>
    <property type="match status" value="1"/>
</dbReference>
<reference evidence="9 12" key="1">
    <citation type="journal article" date="2020" name="Science">
        <title>Unexpected conservation and global transmission of agrobacterial virulence plasmids.</title>
        <authorList>
            <person name="Weisberg A.J."/>
            <person name="Davis E.W. 2nd"/>
            <person name="Tabima J."/>
            <person name="Belcher M.S."/>
            <person name="Miller M."/>
            <person name="Kuo C.H."/>
            <person name="Loper J.E."/>
            <person name="Grunwald N.J."/>
            <person name="Putnam M.L."/>
            <person name="Chang J.H."/>
        </authorList>
    </citation>
    <scope>NUCLEOTIDE SEQUENCE [LARGE SCALE GENOMIC DNA]</scope>
    <source>
        <strain evidence="9 12">A19/93</strain>
    </source>
</reference>
<dbReference type="SMART" id="SM00911">
    <property type="entry name" value="HWE_HK"/>
    <property type="match status" value="1"/>
</dbReference>
<feature type="domain" description="Signal transduction histidine kinase HWE region" evidence="8">
    <location>
        <begin position="141"/>
        <end position="223"/>
    </location>
</feature>
<keyword evidence="3" id="KW-0597">Phosphoprotein</keyword>
<sequence>MVLHRLAWHNGERDEGELHDSLVLALLDSDETVMLQDRDKEYIFIANLPDVWNFPSSSSGTPTDLSMFGQDIAGRLSELKRDLTAAGSRGMLEVTAGKDRVFQFHVYSTVNMSGQRVLKTTIREMTVERRREQLLRSLLREVSHRSKNLLAIIQSLSAQTARFSFTKDDFLRKFRGRLHALAQSQDLITDSDWRGAEIFDLLKQQSDLYLPEYPQLIKMVGENLLLNPNGALYVGLAFHELVVNTVSHGGNLSQHSPITLDCRKDGEFFEVRWSEPLGGSTVMPSSVDGSKRSNFGSVVLEKVVPAALGGEAKYGVSTETIDYFLRFPAPLPT</sequence>
<name>A0AAE7US80_9HYPH</name>
<dbReference type="KEGG" id="arui:G6M88_06095"/>
<evidence type="ECO:0000313" key="12">
    <source>
        <dbReference type="Proteomes" id="UP000822331"/>
    </source>
</evidence>
<evidence type="ECO:0000313" key="11">
    <source>
        <dbReference type="Proteomes" id="UP000663912"/>
    </source>
</evidence>